<reference evidence="1" key="2">
    <citation type="submission" date="2025-08" db="UniProtKB">
        <authorList>
            <consortium name="Ensembl"/>
        </authorList>
    </citation>
    <scope>IDENTIFICATION</scope>
</reference>
<reference evidence="1" key="3">
    <citation type="submission" date="2025-09" db="UniProtKB">
        <authorList>
            <consortium name="Ensembl"/>
        </authorList>
    </citation>
    <scope>IDENTIFICATION</scope>
</reference>
<dbReference type="GO" id="GO:0005743">
    <property type="term" value="C:mitochondrial inner membrane"/>
    <property type="evidence" value="ECO:0007669"/>
    <property type="project" value="TreeGrafter"/>
</dbReference>
<evidence type="ECO:0000313" key="1">
    <source>
        <dbReference type="Ensembl" id="ENSHHUP00000068175.1"/>
    </source>
</evidence>
<proteinExistence type="predicted"/>
<protein>
    <recommendedName>
        <fullName evidence="3">ABC transporter domain-containing protein</fullName>
    </recommendedName>
</protein>
<organism evidence="1 2">
    <name type="scientific">Hucho hucho</name>
    <name type="common">huchen</name>
    <dbReference type="NCBI Taxonomy" id="62062"/>
    <lineage>
        <taxon>Eukaryota</taxon>
        <taxon>Metazoa</taxon>
        <taxon>Chordata</taxon>
        <taxon>Craniata</taxon>
        <taxon>Vertebrata</taxon>
        <taxon>Euteleostomi</taxon>
        <taxon>Actinopterygii</taxon>
        <taxon>Neopterygii</taxon>
        <taxon>Teleostei</taxon>
        <taxon>Protacanthopterygii</taxon>
        <taxon>Salmoniformes</taxon>
        <taxon>Salmonidae</taxon>
        <taxon>Salmoninae</taxon>
        <taxon>Hucho</taxon>
    </lineage>
</organism>
<reference evidence="2" key="1">
    <citation type="submission" date="2018-06" db="EMBL/GenBank/DDBJ databases">
        <title>Genome assembly of Danube salmon.</title>
        <authorList>
            <person name="Macqueen D.J."/>
            <person name="Gundappa M.K."/>
        </authorList>
    </citation>
    <scope>NUCLEOTIDE SEQUENCE [LARGE SCALE GENOMIC DNA]</scope>
</reference>
<dbReference type="InterPro" id="IPR027417">
    <property type="entry name" value="P-loop_NTPase"/>
</dbReference>
<dbReference type="Proteomes" id="UP000314982">
    <property type="component" value="Unassembled WGS sequence"/>
</dbReference>
<dbReference type="GO" id="GO:0015421">
    <property type="term" value="F:ABC-type oligopeptide transporter activity"/>
    <property type="evidence" value="ECO:0007669"/>
    <property type="project" value="TreeGrafter"/>
</dbReference>
<dbReference type="SUPFAM" id="SSF52540">
    <property type="entry name" value="P-loop containing nucleoside triphosphate hydrolases"/>
    <property type="match status" value="1"/>
</dbReference>
<dbReference type="GO" id="GO:0090374">
    <property type="term" value="P:oligopeptide export from mitochondrion"/>
    <property type="evidence" value="ECO:0007669"/>
    <property type="project" value="TreeGrafter"/>
</dbReference>
<name>A0A4W5Q2R2_9TELE</name>
<dbReference type="InterPro" id="IPR039421">
    <property type="entry name" value="Type_1_exporter"/>
</dbReference>
<accession>A0A4W5Q2R2</accession>
<evidence type="ECO:0000313" key="2">
    <source>
        <dbReference type="Proteomes" id="UP000314982"/>
    </source>
</evidence>
<dbReference type="Ensembl" id="ENSHHUT00000070461.1">
    <property type="protein sequence ID" value="ENSHHUP00000068175.1"/>
    <property type="gene ID" value="ENSHHUG00000040194.1"/>
</dbReference>
<keyword evidence="2" id="KW-1185">Reference proteome</keyword>
<sequence length="134" mass="14453">MTQTQVRTAARRASLTAASCHCVHVSSISSSLLILRSLFCSVGVITIDGHDVRDLNPYWLRSHIGTVSQEPVLFSCSIAENIAYGAPNSDTVTVQEIHRSAQIANAYEFVRGFPKGFDTVVGEKGVLLSGETNT</sequence>
<dbReference type="AlphaFoldDB" id="A0A4W5Q2R2"/>
<evidence type="ECO:0008006" key="3">
    <source>
        <dbReference type="Google" id="ProtNLM"/>
    </source>
</evidence>
<dbReference type="GeneTree" id="ENSGT00940000157680"/>
<dbReference type="Gene3D" id="3.40.50.300">
    <property type="entry name" value="P-loop containing nucleotide triphosphate hydrolases"/>
    <property type="match status" value="1"/>
</dbReference>
<dbReference type="PANTHER" id="PTHR43394:SF1">
    <property type="entry name" value="ATP-BINDING CASSETTE SUB-FAMILY B MEMBER 10, MITOCHONDRIAL"/>
    <property type="match status" value="1"/>
</dbReference>
<dbReference type="PANTHER" id="PTHR43394">
    <property type="entry name" value="ATP-DEPENDENT PERMEASE MDL1, MITOCHONDRIAL"/>
    <property type="match status" value="1"/>
</dbReference>